<dbReference type="RefSeq" id="WP_054533776.1">
    <property type="nucleotide sequence ID" value="NZ_LGKP01000012.1"/>
</dbReference>
<gene>
    <name evidence="3" type="ORF">SE18_07305</name>
</gene>
<dbReference type="Proteomes" id="UP000050277">
    <property type="component" value="Unassembled WGS sequence"/>
</dbReference>
<protein>
    <recommendedName>
        <fullName evidence="2">Flavinylation-associated cytochrome domain-containing protein</fullName>
    </recommendedName>
</protein>
<comment type="caution">
    <text evidence="3">The sequence shown here is derived from an EMBL/GenBank/DDBJ whole genome shotgun (WGS) entry which is preliminary data.</text>
</comment>
<dbReference type="STRING" id="70996.SE18_07305"/>
<sequence length="176" mass="19788">MQTATKAKTGNRSKTNYLVDLVIGMSFLLATAPNATGEPIHEWLSMGLLVMVVVHLLLHWQWIVAITKKLFGNVAWQQRINYMLNIGLFIDLTIIMFTGVMISKTVVPLLGLELPINMTWRSLHGLASNVGVVLIGLHLALHWDWIVRSSKRYLLQPIAKRLHKPATQLATKEQSS</sequence>
<accession>A0A0P6YIN0</accession>
<keyword evidence="4" id="KW-1185">Reference proteome</keyword>
<evidence type="ECO:0000256" key="1">
    <source>
        <dbReference type="SAM" id="Phobius"/>
    </source>
</evidence>
<dbReference type="EMBL" id="LGKP01000012">
    <property type="protein sequence ID" value="KPL90405.1"/>
    <property type="molecule type" value="Genomic_DNA"/>
</dbReference>
<feature type="transmembrane region" description="Helical" evidence="1">
    <location>
        <begin position="43"/>
        <end position="62"/>
    </location>
</feature>
<dbReference type="AlphaFoldDB" id="A0A0P6YIN0"/>
<feature type="transmembrane region" description="Helical" evidence="1">
    <location>
        <begin position="17"/>
        <end position="37"/>
    </location>
</feature>
<keyword evidence="1" id="KW-0812">Transmembrane</keyword>
<organism evidence="3 4">
    <name type="scientific">Herpetosiphon geysericola</name>
    <dbReference type="NCBI Taxonomy" id="70996"/>
    <lineage>
        <taxon>Bacteria</taxon>
        <taxon>Bacillati</taxon>
        <taxon>Chloroflexota</taxon>
        <taxon>Chloroflexia</taxon>
        <taxon>Herpetosiphonales</taxon>
        <taxon>Herpetosiphonaceae</taxon>
        <taxon>Herpetosiphon</taxon>
    </lineage>
</organism>
<feature type="transmembrane region" description="Helical" evidence="1">
    <location>
        <begin position="122"/>
        <end position="143"/>
    </location>
</feature>
<evidence type="ECO:0000259" key="2">
    <source>
        <dbReference type="Pfam" id="PF14358"/>
    </source>
</evidence>
<evidence type="ECO:0000313" key="4">
    <source>
        <dbReference type="Proteomes" id="UP000050277"/>
    </source>
</evidence>
<keyword evidence="1" id="KW-1133">Transmembrane helix</keyword>
<keyword evidence="1" id="KW-0472">Membrane</keyword>
<feature type="domain" description="Flavinylation-associated cytochrome" evidence="2">
    <location>
        <begin position="84"/>
        <end position="143"/>
    </location>
</feature>
<proteinExistence type="predicted"/>
<dbReference type="OrthoDB" id="9779183at2"/>
<dbReference type="InterPro" id="IPR025517">
    <property type="entry name" value="DUF4405"/>
</dbReference>
<evidence type="ECO:0000313" key="3">
    <source>
        <dbReference type="EMBL" id="KPL90405.1"/>
    </source>
</evidence>
<dbReference type="Pfam" id="PF14358">
    <property type="entry name" value="DUF4405"/>
    <property type="match status" value="1"/>
</dbReference>
<name>A0A0P6YIN0_9CHLR</name>
<reference evidence="3 4" key="1">
    <citation type="submission" date="2015-07" db="EMBL/GenBank/DDBJ databases">
        <title>Whole genome sequence of Herpetosiphon geysericola DSM 7119.</title>
        <authorList>
            <person name="Hemp J."/>
            <person name="Ward L.M."/>
            <person name="Pace L.A."/>
            <person name="Fischer W.W."/>
        </authorList>
    </citation>
    <scope>NUCLEOTIDE SEQUENCE [LARGE SCALE GENOMIC DNA]</scope>
    <source>
        <strain evidence="3 4">DSM 7119</strain>
    </source>
</reference>
<feature type="transmembrane region" description="Helical" evidence="1">
    <location>
        <begin position="82"/>
        <end position="102"/>
    </location>
</feature>